<dbReference type="AlphaFoldDB" id="A0A4Z1FY32"/>
<feature type="region of interest" description="Disordered" evidence="1">
    <location>
        <begin position="675"/>
        <end position="694"/>
    </location>
</feature>
<evidence type="ECO:0000256" key="2">
    <source>
        <dbReference type="SAM" id="Phobius"/>
    </source>
</evidence>
<evidence type="ECO:0000313" key="3">
    <source>
        <dbReference type="EMBL" id="TGO27942.1"/>
    </source>
</evidence>
<evidence type="ECO:0000313" key="4">
    <source>
        <dbReference type="Proteomes" id="UP000297910"/>
    </source>
</evidence>
<feature type="transmembrane region" description="Helical" evidence="2">
    <location>
        <begin position="37"/>
        <end position="56"/>
    </location>
</feature>
<comment type="caution">
    <text evidence="3">The sequence shown here is derived from an EMBL/GenBank/DDBJ whole genome shotgun (WGS) entry which is preliminary data.</text>
</comment>
<keyword evidence="4" id="KW-1185">Reference proteome</keyword>
<dbReference type="Proteomes" id="UP000297910">
    <property type="component" value="Unassembled WGS sequence"/>
</dbReference>
<keyword evidence="2" id="KW-1133">Transmembrane helix</keyword>
<protein>
    <submittedName>
        <fullName evidence="3">Uncharacterized protein</fullName>
    </submittedName>
</protein>
<reference evidence="3 4" key="1">
    <citation type="submission" date="2017-12" db="EMBL/GenBank/DDBJ databases">
        <title>Comparative genomics of Botrytis spp.</title>
        <authorList>
            <person name="Valero-Jimenez C.A."/>
            <person name="Tapia P."/>
            <person name="Veloso J."/>
            <person name="Silva-Moreno E."/>
            <person name="Staats M."/>
            <person name="Valdes J.H."/>
            <person name="Van Kan J.A.L."/>
        </authorList>
    </citation>
    <scope>NUCLEOTIDE SEQUENCE [LARGE SCALE GENOMIC DNA]</scope>
    <source>
        <strain evidence="3 4">Bp0003</strain>
    </source>
</reference>
<accession>A0A4Z1FY32</accession>
<feature type="compositionally biased region" description="Polar residues" evidence="1">
    <location>
        <begin position="615"/>
        <end position="625"/>
    </location>
</feature>
<feature type="compositionally biased region" description="Polar residues" evidence="1">
    <location>
        <begin position="520"/>
        <end position="538"/>
    </location>
</feature>
<gene>
    <name evidence="3" type="ORF">BPAE_0034g00220</name>
</gene>
<dbReference type="EMBL" id="PQXI01000034">
    <property type="protein sequence ID" value="TGO27942.1"/>
    <property type="molecule type" value="Genomic_DNA"/>
</dbReference>
<name>A0A4Z1FY32_9HELO</name>
<organism evidence="3 4">
    <name type="scientific">Botrytis paeoniae</name>
    <dbReference type="NCBI Taxonomy" id="278948"/>
    <lineage>
        <taxon>Eukaryota</taxon>
        <taxon>Fungi</taxon>
        <taxon>Dikarya</taxon>
        <taxon>Ascomycota</taxon>
        <taxon>Pezizomycotina</taxon>
        <taxon>Leotiomycetes</taxon>
        <taxon>Helotiales</taxon>
        <taxon>Sclerotiniaceae</taxon>
        <taxon>Botrytis</taxon>
    </lineage>
</organism>
<evidence type="ECO:0000256" key="1">
    <source>
        <dbReference type="SAM" id="MobiDB-lite"/>
    </source>
</evidence>
<keyword evidence="2" id="KW-0812">Transmembrane</keyword>
<feature type="region of interest" description="Disordered" evidence="1">
    <location>
        <begin position="512"/>
        <end position="625"/>
    </location>
</feature>
<feature type="region of interest" description="Disordered" evidence="1">
    <location>
        <begin position="731"/>
        <end position="752"/>
    </location>
</feature>
<feature type="transmembrane region" description="Helical" evidence="2">
    <location>
        <begin position="119"/>
        <end position="136"/>
    </location>
</feature>
<keyword evidence="2" id="KW-0472">Membrane</keyword>
<proteinExistence type="predicted"/>
<sequence>MTKKPYPVLAPRGQIPITHLPHLTPSLTPRISLTQRILTPLISSFTLIYLLLHFSASIKKHPIGFVRPPELKLHAYSFIAARVTLVSWMLSIIVSSVVVSKSKVCVPGTTDCKVQIGGLVLSCIGFVATGIILTALEACQYPFQLPARTNILQDGEINCRVSSFGDDLVDSNLTSLNPSAANILQSHLASASVSADSIPSLPDDYLFMGNEREEWEKNCSLALAKERITRETNIKRKPVPTEIAIEGLPTSESQLSVNSMPGEFPEERERIVPLRPRYTPIFEPISTPSSTLVLSQKKEKEKEKGKCWGIGWSYLTRDTRTNTSTATESNDNEKCVAQSDSVISLGVPSHPSTGNSTCGTCTHPISKSPSNFLSQRIGRQRNVTPSSSIIDASMRSPLSTMRTAESPEITIKSDVALVPTTIPSSLNRMSPRKPPITQPLPIAILNEMMIRRPSVPAPSRMPGGFKKEYTQTPHAPIAPFKRKPVESDKILNRLPRSWKDALPVRGGSFEIERKPLASRQGITSHPSKNPVVKSTSKQKAAEPRPSLKSWKDSLPIRGGSLEPQRSTANIRDVFPNITRGPLDQNHNHNHNPKPVSSSTTIKPTPLTPKKKTASQKPTHTPHKSPNTAIVIKKRSTEMQVPGAFIEYSKPGTTNERPTSRETKIPGAFIESVPSTPEFEKNQEEETIVQEKSQGVRPLKLRPKGKVIEKEKTKEKAKEKVKAKTTEPRNLKQTNITPGVDEPETVYKPAPLGPRPFKRRLFGRANVGTSKNGDEVETGQLWRGMEWARVEPLRKLSLGEVSSGMGNLWDD</sequence>
<feature type="transmembrane region" description="Helical" evidence="2">
    <location>
        <begin position="76"/>
        <end position="99"/>
    </location>
</feature>